<dbReference type="RefSeq" id="WP_265580288.1">
    <property type="nucleotide sequence ID" value="NZ_CP036172.1"/>
</dbReference>
<protein>
    <recommendedName>
        <fullName evidence="3">Methyltransferase</fullName>
    </recommendedName>
</protein>
<dbReference type="EMBL" id="CP036172">
    <property type="protein sequence ID" value="QSZ67399.1"/>
    <property type="molecule type" value="Genomic_DNA"/>
</dbReference>
<name>A0A8A3S6A4_9EURY</name>
<sequence>MQCPVCGAACLQDAGSVLDTLQNVFAPCDRCAAVPLDKRRPLPADYEPAPPCRCGHRFIDDVFAACYLIFIEEGIFTGAEALGAIATPVVNPGFVMASPPFLPQHSLVILSPHPNLTAADRIVREVPEVQGVVRTGATVPGVGPDGALASHTLLAGCDVQANIFPTSFGDLVVYKELSCLHLEFPLPANPKIRAVERALRREKPSVFVDACCGAGTLGLAAALAGTPEVVFNDAYGPATFWTAVNLMVNRKALLIDEVILHSERSDLPAVSSEPILVAEGLGEQHIAVYLGDFNRLPAAFPPASRSLTALDIFGKEENQACAAALDRWKNAGGGKAFIP</sequence>
<evidence type="ECO:0000313" key="2">
    <source>
        <dbReference type="Proteomes" id="UP001042704"/>
    </source>
</evidence>
<dbReference type="KEGG" id="maqe:RJ40_07725"/>
<reference evidence="1" key="1">
    <citation type="journal article" date="2001" name="Int. J. Syst. Evol. Microbiol.">
        <title>Methanofollis aquaemaris sp. nov., a methanogen isolated from an aquaculture fish pond.</title>
        <authorList>
            <person name="Lai M.C."/>
            <person name="Chen S.C."/>
        </authorList>
    </citation>
    <scope>NUCLEOTIDE SEQUENCE</scope>
    <source>
        <strain evidence="1">N2F9704</strain>
    </source>
</reference>
<dbReference type="SUPFAM" id="SSF53335">
    <property type="entry name" value="S-adenosyl-L-methionine-dependent methyltransferases"/>
    <property type="match status" value="1"/>
</dbReference>
<gene>
    <name evidence="1" type="ORF">RJ40_07725</name>
</gene>
<evidence type="ECO:0000313" key="1">
    <source>
        <dbReference type="EMBL" id="QSZ67399.1"/>
    </source>
</evidence>
<organism evidence="1 2">
    <name type="scientific">Methanofollis aquaemaris</name>
    <dbReference type="NCBI Taxonomy" id="126734"/>
    <lineage>
        <taxon>Archaea</taxon>
        <taxon>Methanobacteriati</taxon>
        <taxon>Methanobacteriota</taxon>
        <taxon>Stenosarchaea group</taxon>
        <taxon>Methanomicrobia</taxon>
        <taxon>Methanomicrobiales</taxon>
        <taxon>Methanomicrobiaceae</taxon>
        <taxon>Methanofollis</taxon>
    </lineage>
</organism>
<dbReference type="InterPro" id="IPR029063">
    <property type="entry name" value="SAM-dependent_MTases_sf"/>
</dbReference>
<dbReference type="Gene3D" id="3.40.50.150">
    <property type="entry name" value="Vaccinia Virus protein VP39"/>
    <property type="match status" value="1"/>
</dbReference>
<keyword evidence="2" id="KW-1185">Reference proteome</keyword>
<accession>A0A8A3S6A4</accession>
<reference evidence="1" key="2">
    <citation type="submission" date="2019-02" db="EMBL/GenBank/DDBJ databases">
        <authorList>
            <person name="Chen S.-C."/>
            <person name="Chien H.-H."/>
            <person name="Lai M.-C."/>
        </authorList>
    </citation>
    <scope>NUCLEOTIDE SEQUENCE</scope>
    <source>
        <strain evidence="1">N2F9704</strain>
    </source>
</reference>
<dbReference type="AlphaFoldDB" id="A0A8A3S6A4"/>
<dbReference type="GeneID" id="76424242"/>
<evidence type="ECO:0008006" key="3">
    <source>
        <dbReference type="Google" id="ProtNLM"/>
    </source>
</evidence>
<proteinExistence type="predicted"/>
<dbReference type="Proteomes" id="UP001042704">
    <property type="component" value="Chromosome"/>
</dbReference>